<dbReference type="EMBL" id="EQ973857">
    <property type="protein sequence ID" value="EEF41944.1"/>
    <property type="molecule type" value="Genomic_DNA"/>
</dbReference>
<evidence type="ECO:0000313" key="1">
    <source>
        <dbReference type="EMBL" id="EEF41944.1"/>
    </source>
</evidence>
<accession>B9S3G2</accession>
<gene>
    <name evidence="1" type="ORF">RCOM_0734290</name>
</gene>
<dbReference type="InParanoid" id="B9S3G2"/>
<evidence type="ECO:0000313" key="2">
    <source>
        <dbReference type="Proteomes" id="UP000008311"/>
    </source>
</evidence>
<proteinExistence type="predicted"/>
<sequence length="51" mass="5700">MDGTWKATSARYEDCMMVLRVQFSAFGHGRRELVDICSCSSVVGRHASLHP</sequence>
<name>B9S3G2_RICCO</name>
<dbReference type="Proteomes" id="UP000008311">
    <property type="component" value="Unassembled WGS sequence"/>
</dbReference>
<reference evidence="2" key="1">
    <citation type="journal article" date="2010" name="Nat. Biotechnol.">
        <title>Draft genome sequence of the oilseed species Ricinus communis.</title>
        <authorList>
            <person name="Chan A.P."/>
            <person name="Crabtree J."/>
            <person name="Zhao Q."/>
            <person name="Lorenzi H."/>
            <person name="Orvis J."/>
            <person name="Puiu D."/>
            <person name="Melake-Berhan A."/>
            <person name="Jones K.M."/>
            <person name="Redman J."/>
            <person name="Chen G."/>
            <person name="Cahoon E.B."/>
            <person name="Gedil M."/>
            <person name="Stanke M."/>
            <person name="Haas B.J."/>
            <person name="Wortman J.R."/>
            <person name="Fraser-Liggett C.M."/>
            <person name="Ravel J."/>
            <person name="Rabinowicz P.D."/>
        </authorList>
    </citation>
    <scope>NUCLEOTIDE SEQUENCE [LARGE SCALE GENOMIC DNA]</scope>
    <source>
        <strain evidence="2">cv. Hale</strain>
    </source>
</reference>
<protein>
    <submittedName>
        <fullName evidence="1">Uncharacterized protein</fullName>
    </submittedName>
</protein>
<keyword evidence="2" id="KW-1185">Reference proteome</keyword>
<dbReference type="AlphaFoldDB" id="B9S3G2"/>
<organism evidence="1 2">
    <name type="scientific">Ricinus communis</name>
    <name type="common">Castor bean</name>
    <dbReference type="NCBI Taxonomy" id="3988"/>
    <lineage>
        <taxon>Eukaryota</taxon>
        <taxon>Viridiplantae</taxon>
        <taxon>Streptophyta</taxon>
        <taxon>Embryophyta</taxon>
        <taxon>Tracheophyta</taxon>
        <taxon>Spermatophyta</taxon>
        <taxon>Magnoliopsida</taxon>
        <taxon>eudicotyledons</taxon>
        <taxon>Gunneridae</taxon>
        <taxon>Pentapetalae</taxon>
        <taxon>rosids</taxon>
        <taxon>fabids</taxon>
        <taxon>Malpighiales</taxon>
        <taxon>Euphorbiaceae</taxon>
        <taxon>Acalyphoideae</taxon>
        <taxon>Acalypheae</taxon>
        <taxon>Ricinus</taxon>
    </lineage>
</organism>